<dbReference type="EMBL" id="WBMR01000019">
    <property type="protein sequence ID" value="KAB2384753.1"/>
    <property type="molecule type" value="Genomic_DNA"/>
</dbReference>
<comment type="caution">
    <text evidence="2">The sequence shown here is derived from an EMBL/GenBank/DDBJ whole genome shotgun (WGS) entry which is preliminary data.</text>
</comment>
<reference evidence="2 3" key="1">
    <citation type="submission" date="2019-09" db="EMBL/GenBank/DDBJ databases">
        <title>Actinomadura physcomitrii sp. nov., a novel actinomycete isolated from moss [Physcomitrium sphaericum (Ludw) Fuernr].</title>
        <authorList>
            <person name="Liu C."/>
            <person name="Zhuang X."/>
        </authorList>
    </citation>
    <scope>NUCLEOTIDE SEQUENCE [LARGE SCALE GENOMIC DNA]</scope>
    <source>
        <strain evidence="2 3">CYP1-1B</strain>
    </source>
</reference>
<evidence type="ECO:0000313" key="3">
    <source>
        <dbReference type="Proteomes" id="UP000483004"/>
    </source>
</evidence>
<protein>
    <submittedName>
        <fullName evidence="2">Uncharacterized protein</fullName>
    </submittedName>
</protein>
<feature type="compositionally biased region" description="Basic and acidic residues" evidence="1">
    <location>
        <begin position="77"/>
        <end position="86"/>
    </location>
</feature>
<organism evidence="2 3">
    <name type="scientific">Actinomadura montaniterrae</name>
    <dbReference type="NCBI Taxonomy" id="1803903"/>
    <lineage>
        <taxon>Bacteria</taxon>
        <taxon>Bacillati</taxon>
        <taxon>Actinomycetota</taxon>
        <taxon>Actinomycetes</taxon>
        <taxon>Streptosporangiales</taxon>
        <taxon>Thermomonosporaceae</taxon>
        <taxon>Actinomadura</taxon>
    </lineage>
</organism>
<accession>A0A6L3W2G9</accession>
<dbReference type="OrthoDB" id="5196379at2"/>
<feature type="compositionally biased region" description="Acidic residues" evidence="1">
    <location>
        <begin position="93"/>
        <end position="103"/>
    </location>
</feature>
<name>A0A6L3W2G9_9ACTN</name>
<evidence type="ECO:0000313" key="2">
    <source>
        <dbReference type="EMBL" id="KAB2384753.1"/>
    </source>
</evidence>
<keyword evidence="3" id="KW-1185">Reference proteome</keyword>
<sequence length="103" mass="10908">MAIYARGTGAHDAERVQPEPGSDEEKRLQALADDPVSGWRRVDEPEPEPVAPSRPAKSAPKGDWVAWAVANGAEQAEAEKATKDDLIAAYGQDEPDPDGGEGS</sequence>
<dbReference type="Proteomes" id="UP000483004">
    <property type="component" value="Unassembled WGS sequence"/>
</dbReference>
<feature type="compositionally biased region" description="Basic and acidic residues" evidence="1">
    <location>
        <begin position="9"/>
        <end position="28"/>
    </location>
</feature>
<feature type="region of interest" description="Disordered" evidence="1">
    <location>
        <begin position="75"/>
        <end position="103"/>
    </location>
</feature>
<evidence type="ECO:0000256" key="1">
    <source>
        <dbReference type="SAM" id="MobiDB-lite"/>
    </source>
</evidence>
<gene>
    <name evidence="2" type="ORF">F9B16_09910</name>
</gene>
<proteinExistence type="predicted"/>
<dbReference type="AlphaFoldDB" id="A0A6L3W2G9"/>
<feature type="region of interest" description="Disordered" evidence="1">
    <location>
        <begin position="1"/>
        <end position="62"/>
    </location>
</feature>
<dbReference type="RefSeq" id="WP_151539708.1">
    <property type="nucleotide sequence ID" value="NZ_WBMR01000019.1"/>
</dbReference>